<evidence type="ECO:0000256" key="2">
    <source>
        <dbReference type="SAM" id="MobiDB-lite"/>
    </source>
</evidence>
<feature type="region of interest" description="Disordered" evidence="2">
    <location>
        <begin position="475"/>
        <end position="551"/>
    </location>
</feature>
<evidence type="ECO:0000313" key="3">
    <source>
        <dbReference type="EMBL" id="MDP0588629.1"/>
    </source>
</evidence>
<feature type="compositionally biased region" description="Basic and acidic residues" evidence="2">
    <location>
        <begin position="541"/>
        <end position="551"/>
    </location>
</feature>
<organism evidence="3 4">
    <name type="scientific">Candidatus Endonucleibacter bathymodioli</name>
    <dbReference type="NCBI Taxonomy" id="539814"/>
    <lineage>
        <taxon>Bacteria</taxon>
        <taxon>Pseudomonadati</taxon>
        <taxon>Pseudomonadota</taxon>
        <taxon>Gammaproteobacteria</taxon>
        <taxon>Oceanospirillales</taxon>
        <taxon>Endozoicomonadaceae</taxon>
        <taxon>Candidatus Endonucleibacter</taxon>
    </lineage>
</organism>
<feature type="compositionally biased region" description="Low complexity" evidence="2">
    <location>
        <begin position="498"/>
        <end position="528"/>
    </location>
</feature>
<reference evidence="3 4" key="1">
    <citation type="journal article" date="2023" name="bioRxiv">
        <title>An intranuclear bacterial parasite of deep-sea mussels expresses apoptosis inhibitors acquired from its host.</title>
        <authorList>
            <person name="Gonzalez Porras M.A."/>
            <person name="Assie A."/>
            <person name="Tietjen M."/>
            <person name="Violette M."/>
            <person name="Kleiner M."/>
            <person name="Gruber-Vodicka H."/>
            <person name="Dubilier N."/>
            <person name="Leisch N."/>
        </authorList>
    </citation>
    <scope>NUCLEOTIDE SEQUENCE [LARGE SCALE GENOMIC DNA]</scope>
    <source>
        <strain evidence="3">IAP13</strain>
    </source>
</reference>
<keyword evidence="1" id="KW-0175">Coiled coil</keyword>
<proteinExistence type="predicted"/>
<sequence length="1165" mass="129092">MGAHFGGVSGPKPLPQTGMHINETQEGSSSETDKLSVRSAQPKINIPAASNAYQLQRPILGYIVQPVSLFWQMKPLPGMGGCWQQMAQHSSDYMFVHGLQNNGIGSGYQLVHQPTSQSAQSFPSSLWQQQFSQILSSREEILYGLLASIEQQKQALIGILQHASLEPTPAILQQIMPPAFWPKACSINSLMKIAMPLPPSYQGGIHQFPVPIDWAQPAKAGVYGLGANQNMSMGNEGFYAIPKPYQPNMCVLNPLYDAFSMQMGGEDAFKSGAFSNKDFFYQQAQQSSIGVPGVPSVTAQMGNPPLSLQGNQGVKAQLQIDSQDLLALKDRSKSIQAEMQVLRENVSALNNDIIMIETKESVSTGGKDCTILHDSLKGMMHYIHAIQSLSLENESRIKQCYSRCLSGCEKLKSLGMEIEPHILEAMLVQPDMLAAESQTLHGAQALYEEADQLKSRAHDLIKGASHKIQKLETLEDPETLEVQGTPKALEVQGTPKALEAPKTTKTLETPKPLKPPETTKTLGPPETLGDLGTPEALGTTETKDPKVLDQKDIDKSDSFVSENPEKNVAEDLTENISIADEEQIDGSKEKSVHMQVGLNKQCDNETFESIAPIVKDLASQEPDPQDPEFLKSCTNNDFNNDIHQTINSGKEGSGGALIENYKLVVANNNIKDIEAQLPPPPANTAKDINGANISNENDTKEKLIELISVNIKKFRTAVNLFDLEKIHHASLMEEMGNWLDKIRDQMKSFDPPPMPIFHKNPPDHSQDNVRDHLREDYASLSDKVAHYEYTDVAIKSDIDTVNNRIMGYKQSVFADLTIKSLSGLANEISYVSNFINESIDSLNGTDFFRHASDLTEDLNDIIRNDKSSGEKSKPNNTPGDNNILDVTLNKVPQENKEKNNIKPDPHQESIVENKEKILHLKKDKYIKIAIGEIRRLNKSEQEKKAVKDKAAKDKAEQDKSQTEIKGNEGGVEEEKNSLDAEIHLNKFHVAIEIFTKEVDELLHSMGGDGGQLARLIRCVNTSDDHKAANGFVERYNALGVLISANHNMISNDTRREIYDLHQEVLSFFSSFAGNKLTGGNPAVADLSDPCRPTKLAERFNELYDNDWTELLDLFTMGVGGSEVDAVQYICGKVEECYNFWSDFISELVESEDFINMEVYSERRGF</sequence>
<gene>
    <name evidence="3" type="ORF">QS748_05310</name>
</gene>
<feature type="region of interest" description="Disordered" evidence="2">
    <location>
        <begin position="940"/>
        <end position="974"/>
    </location>
</feature>
<name>A0AA90SSM3_9GAMM</name>
<dbReference type="AlphaFoldDB" id="A0AA90SSM3"/>
<evidence type="ECO:0000313" key="4">
    <source>
        <dbReference type="Proteomes" id="UP001178148"/>
    </source>
</evidence>
<keyword evidence="4" id="KW-1185">Reference proteome</keyword>
<dbReference type="EMBL" id="JASXSV010000006">
    <property type="protein sequence ID" value="MDP0588629.1"/>
    <property type="molecule type" value="Genomic_DNA"/>
</dbReference>
<comment type="caution">
    <text evidence="3">The sequence shown here is derived from an EMBL/GenBank/DDBJ whole genome shotgun (WGS) entry which is preliminary data.</text>
</comment>
<feature type="compositionally biased region" description="Basic and acidic residues" evidence="2">
    <location>
        <begin position="864"/>
        <end position="873"/>
    </location>
</feature>
<feature type="region of interest" description="Disordered" evidence="2">
    <location>
        <begin position="864"/>
        <end position="885"/>
    </location>
</feature>
<dbReference type="Proteomes" id="UP001178148">
    <property type="component" value="Unassembled WGS sequence"/>
</dbReference>
<feature type="region of interest" description="Disordered" evidence="2">
    <location>
        <begin position="1"/>
        <end position="37"/>
    </location>
</feature>
<feature type="coiled-coil region" evidence="1">
    <location>
        <begin position="325"/>
        <end position="359"/>
    </location>
</feature>
<accession>A0AA90SSM3</accession>
<protein>
    <submittedName>
        <fullName evidence="3">Uncharacterized protein</fullName>
    </submittedName>
</protein>
<evidence type="ECO:0000256" key="1">
    <source>
        <dbReference type="SAM" id="Coils"/>
    </source>
</evidence>